<name>A0A4Q8ABU7_9MICC</name>
<dbReference type="InterPro" id="IPR036291">
    <property type="entry name" value="NAD(P)-bd_dom_sf"/>
</dbReference>
<dbReference type="EMBL" id="SHLA01000001">
    <property type="protein sequence ID" value="RZU61161.1"/>
    <property type="molecule type" value="Genomic_DNA"/>
</dbReference>
<dbReference type="Gene3D" id="3.90.180.10">
    <property type="entry name" value="Medium-chain alcohol dehydrogenases, catalytic domain"/>
    <property type="match status" value="1"/>
</dbReference>
<proteinExistence type="predicted"/>
<sequence length="200" mass="20918">MTNQLSTGRGAWSDLASLPAEDVAFAPISVGLVDAGTLPLPGSTALQVLDWLDLQEDSSLLVTGAVGAVGRIAAQIAVSRGVRMDAVAARESQIEGVLSLRAGSVVTDFAELPARSYDRGFDTHGANASEQIRDGGRYATIATQAGPSLDLATRGVISELHQVRSDGECLRRLVELVDGALVAPRVGPVFSVEDVVRARR</sequence>
<evidence type="ECO:0000313" key="2">
    <source>
        <dbReference type="Proteomes" id="UP000292685"/>
    </source>
</evidence>
<dbReference type="PANTHER" id="PTHR11695">
    <property type="entry name" value="ALCOHOL DEHYDROGENASE RELATED"/>
    <property type="match status" value="1"/>
</dbReference>
<dbReference type="OrthoDB" id="3175656at2"/>
<organism evidence="1 2">
    <name type="scientific">Zhihengliuella halotolerans</name>
    <dbReference type="NCBI Taxonomy" id="370736"/>
    <lineage>
        <taxon>Bacteria</taxon>
        <taxon>Bacillati</taxon>
        <taxon>Actinomycetota</taxon>
        <taxon>Actinomycetes</taxon>
        <taxon>Micrococcales</taxon>
        <taxon>Micrococcaceae</taxon>
        <taxon>Zhihengliuella</taxon>
    </lineage>
</organism>
<dbReference type="AlphaFoldDB" id="A0A4Q8ABU7"/>
<accession>A0A4Q8ABU7</accession>
<keyword evidence="2" id="KW-1185">Reference proteome</keyword>
<reference evidence="1 2" key="1">
    <citation type="submission" date="2019-02" db="EMBL/GenBank/DDBJ databases">
        <title>Sequencing the genomes of 1000 actinobacteria strains.</title>
        <authorList>
            <person name="Klenk H.-P."/>
        </authorList>
    </citation>
    <scope>NUCLEOTIDE SEQUENCE [LARGE SCALE GENOMIC DNA]</scope>
    <source>
        <strain evidence="1 2">DSM 17364</strain>
    </source>
</reference>
<dbReference type="Gene3D" id="3.40.50.720">
    <property type="entry name" value="NAD(P)-binding Rossmann-like Domain"/>
    <property type="match status" value="1"/>
</dbReference>
<dbReference type="PANTHER" id="PTHR11695:SF294">
    <property type="entry name" value="RETICULON-4-INTERACTING PROTEIN 1, MITOCHONDRIAL"/>
    <property type="match status" value="1"/>
</dbReference>
<dbReference type="InterPro" id="IPR050700">
    <property type="entry name" value="YIM1/Zinc_Alcohol_DH_Fams"/>
</dbReference>
<dbReference type="SUPFAM" id="SSF51735">
    <property type="entry name" value="NAD(P)-binding Rossmann-fold domains"/>
    <property type="match status" value="1"/>
</dbReference>
<evidence type="ECO:0000313" key="1">
    <source>
        <dbReference type="EMBL" id="RZU61161.1"/>
    </source>
</evidence>
<comment type="caution">
    <text evidence="1">The sequence shown here is derived from an EMBL/GenBank/DDBJ whole genome shotgun (WGS) entry which is preliminary data.</text>
</comment>
<dbReference type="Proteomes" id="UP000292685">
    <property type="component" value="Unassembled WGS sequence"/>
</dbReference>
<gene>
    <name evidence="1" type="ORF">EV380_0718</name>
</gene>
<protein>
    <recommendedName>
        <fullName evidence="3">Zinc-binding dehydrogenase</fullName>
    </recommendedName>
</protein>
<evidence type="ECO:0008006" key="3">
    <source>
        <dbReference type="Google" id="ProtNLM"/>
    </source>
</evidence>